<keyword evidence="2" id="KW-0130">Cell adhesion</keyword>
<dbReference type="InterPro" id="IPR052072">
    <property type="entry name" value="Vascular_dev_regulator"/>
</dbReference>
<feature type="domain" description="Ras-associating" evidence="8">
    <location>
        <begin position="59"/>
        <end position="161"/>
    </location>
</feature>
<evidence type="ECO:0000259" key="7">
    <source>
        <dbReference type="PROSITE" id="PS50106"/>
    </source>
</evidence>
<dbReference type="Pfam" id="PF01843">
    <property type="entry name" value="DIL"/>
    <property type="match status" value="1"/>
</dbReference>
<dbReference type="PROSITE" id="PS50106">
    <property type="entry name" value="PDZ"/>
    <property type="match status" value="1"/>
</dbReference>
<reference evidence="10" key="2">
    <citation type="submission" date="2025-08" db="UniProtKB">
        <authorList>
            <consortium name="Ensembl"/>
        </authorList>
    </citation>
    <scope>IDENTIFICATION</scope>
</reference>
<gene>
    <name evidence="10" type="primary">RADIL</name>
    <name evidence="10" type="synonym">radil</name>
</gene>
<evidence type="ECO:0000256" key="5">
    <source>
        <dbReference type="ARBA" id="ARBA00073766"/>
    </source>
</evidence>
<proteinExistence type="inferred from homology"/>
<feature type="region of interest" description="Disordered" evidence="6">
    <location>
        <begin position="859"/>
        <end position="962"/>
    </location>
</feature>
<evidence type="ECO:0000259" key="9">
    <source>
        <dbReference type="PROSITE" id="PS51126"/>
    </source>
</evidence>
<feature type="compositionally biased region" description="Polar residues" evidence="6">
    <location>
        <begin position="859"/>
        <end position="877"/>
    </location>
</feature>
<evidence type="ECO:0000313" key="11">
    <source>
        <dbReference type="Proteomes" id="UP000694548"/>
    </source>
</evidence>
<feature type="region of interest" description="Disordered" evidence="6">
    <location>
        <begin position="1"/>
        <end position="20"/>
    </location>
</feature>
<feature type="domain" description="Dilute" evidence="9">
    <location>
        <begin position="532"/>
        <end position="814"/>
    </location>
</feature>
<dbReference type="Pfam" id="PF00595">
    <property type="entry name" value="PDZ"/>
    <property type="match status" value="1"/>
</dbReference>
<dbReference type="GO" id="GO:0051020">
    <property type="term" value="F:GTPase binding"/>
    <property type="evidence" value="ECO:0007669"/>
    <property type="project" value="TreeGrafter"/>
</dbReference>
<dbReference type="CDD" id="cd15472">
    <property type="entry name" value="Myo5p-like_CBD_Rasip1"/>
    <property type="match status" value="1"/>
</dbReference>
<dbReference type="Gene3D" id="3.10.20.90">
    <property type="entry name" value="Phosphatidylinositol 3-kinase Catalytic Subunit, Chain A, domain 1"/>
    <property type="match status" value="1"/>
</dbReference>
<dbReference type="InterPro" id="IPR002710">
    <property type="entry name" value="Dilute_dom"/>
</dbReference>
<keyword evidence="1" id="KW-0217">Developmental protein</keyword>
<dbReference type="SMART" id="SM00228">
    <property type="entry name" value="PDZ"/>
    <property type="match status" value="1"/>
</dbReference>
<dbReference type="CDD" id="cd17116">
    <property type="entry name" value="RA_Radil_like"/>
    <property type="match status" value="1"/>
</dbReference>
<dbReference type="Ensembl" id="ENSNFUT00015015724.1">
    <property type="protein sequence ID" value="ENSNFUP00015014997.1"/>
    <property type="gene ID" value="ENSNFUG00015007274.1"/>
</dbReference>
<dbReference type="GO" id="GO:0005874">
    <property type="term" value="C:microtubule"/>
    <property type="evidence" value="ECO:0007669"/>
    <property type="project" value="TreeGrafter"/>
</dbReference>
<evidence type="ECO:0000256" key="1">
    <source>
        <dbReference type="ARBA" id="ARBA00022473"/>
    </source>
</evidence>
<dbReference type="PROSITE" id="PS51126">
    <property type="entry name" value="DILUTE"/>
    <property type="match status" value="1"/>
</dbReference>
<dbReference type="PANTHER" id="PTHR16027:SF3">
    <property type="entry name" value="RAS-ASSOCIATING AND DILUTE DOMAIN-CONTAINING PROTEIN"/>
    <property type="match status" value="1"/>
</dbReference>
<dbReference type="InterPro" id="IPR037983">
    <property type="entry name" value="CBD_Rasip1/Radil"/>
</dbReference>
<dbReference type="PROSITE" id="PS50200">
    <property type="entry name" value="RA"/>
    <property type="match status" value="1"/>
</dbReference>
<dbReference type="CDD" id="cd06690">
    <property type="entry name" value="PDZ_Radil-like"/>
    <property type="match status" value="1"/>
</dbReference>
<feature type="compositionally biased region" description="Basic residues" evidence="6">
    <location>
        <begin position="923"/>
        <end position="934"/>
    </location>
</feature>
<feature type="compositionally biased region" description="Basic and acidic residues" evidence="6">
    <location>
        <begin position="233"/>
        <end position="249"/>
    </location>
</feature>
<feature type="compositionally biased region" description="Low complexity" evidence="6">
    <location>
        <begin position="193"/>
        <end position="213"/>
    </location>
</feature>
<dbReference type="GO" id="GO:0001755">
    <property type="term" value="P:neural crest cell migration"/>
    <property type="evidence" value="ECO:0007669"/>
    <property type="project" value="TreeGrafter"/>
</dbReference>
<dbReference type="InterPro" id="IPR000159">
    <property type="entry name" value="RA_dom"/>
</dbReference>
<dbReference type="AlphaFoldDB" id="A0A8C6L7V8"/>
<dbReference type="SUPFAM" id="SSF54236">
    <property type="entry name" value="Ubiquitin-like"/>
    <property type="match status" value="1"/>
</dbReference>
<dbReference type="GO" id="GO:0007165">
    <property type="term" value="P:signal transduction"/>
    <property type="evidence" value="ECO:0007669"/>
    <property type="project" value="InterPro"/>
</dbReference>
<organism evidence="10 11">
    <name type="scientific">Nothobranchius furzeri</name>
    <name type="common">Turquoise killifish</name>
    <dbReference type="NCBI Taxonomy" id="105023"/>
    <lineage>
        <taxon>Eukaryota</taxon>
        <taxon>Metazoa</taxon>
        <taxon>Chordata</taxon>
        <taxon>Craniata</taxon>
        <taxon>Vertebrata</taxon>
        <taxon>Euteleostomi</taxon>
        <taxon>Actinopterygii</taxon>
        <taxon>Neopterygii</taxon>
        <taxon>Teleostei</taxon>
        <taxon>Neoteleostei</taxon>
        <taxon>Acanthomorphata</taxon>
        <taxon>Ovalentaria</taxon>
        <taxon>Atherinomorphae</taxon>
        <taxon>Cyprinodontiformes</taxon>
        <taxon>Nothobranchiidae</taxon>
        <taxon>Nothobranchius</taxon>
    </lineage>
</organism>
<dbReference type="FunFam" id="2.30.42.10:FF:000156">
    <property type="entry name" value="Ras-associating and dilute domain-containing protein"/>
    <property type="match status" value="1"/>
</dbReference>
<dbReference type="SUPFAM" id="SSF50156">
    <property type="entry name" value="PDZ domain-like"/>
    <property type="match status" value="1"/>
</dbReference>
<evidence type="ECO:0000256" key="4">
    <source>
        <dbReference type="ARBA" id="ARBA00061397"/>
    </source>
</evidence>
<dbReference type="GO" id="GO:0034446">
    <property type="term" value="P:substrate adhesion-dependent cell spreading"/>
    <property type="evidence" value="ECO:0007669"/>
    <property type="project" value="TreeGrafter"/>
</dbReference>
<dbReference type="SMART" id="SM01132">
    <property type="entry name" value="DIL"/>
    <property type="match status" value="1"/>
</dbReference>
<name>A0A8C6L7V8_NOTFU</name>
<dbReference type="Pfam" id="PF00788">
    <property type="entry name" value="RA"/>
    <property type="match status" value="1"/>
</dbReference>
<evidence type="ECO:0000256" key="2">
    <source>
        <dbReference type="ARBA" id="ARBA00022889"/>
    </source>
</evidence>
<dbReference type="SUPFAM" id="SSF49879">
    <property type="entry name" value="SMAD/FHA domain"/>
    <property type="match status" value="1"/>
</dbReference>
<feature type="compositionally biased region" description="Low complexity" evidence="6">
    <location>
        <begin position="1"/>
        <end position="16"/>
    </location>
</feature>
<evidence type="ECO:0000259" key="8">
    <source>
        <dbReference type="PROSITE" id="PS50200"/>
    </source>
</evidence>
<evidence type="ECO:0000256" key="3">
    <source>
        <dbReference type="ARBA" id="ARBA00057550"/>
    </source>
</evidence>
<dbReference type="Proteomes" id="UP000694548">
    <property type="component" value="Chromosome sgr02"/>
</dbReference>
<keyword evidence="11" id="KW-1185">Reference proteome</keyword>
<dbReference type="CDD" id="cd22733">
    <property type="entry name" value="FHA_RADIL"/>
    <property type="match status" value="1"/>
</dbReference>
<dbReference type="GeneTree" id="ENSGT00940000159293"/>
<feature type="region of interest" description="Disordered" evidence="6">
    <location>
        <begin position="176"/>
        <end position="258"/>
    </location>
</feature>
<dbReference type="InterPro" id="IPR029071">
    <property type="entry name" value="Ubiquitin-like_domsf"/>
</dbReference>
<dbReference type="Gene3D" id="2.30.42.10">
    <property type="match status" value="1"/>
</dbReference>
<evidence type="ECO:0000313" key="10">
    <source>
        <dbReference type="Ensembl" id="ENSNFUP00015014997.1"/>
    </source>
</evidence>
<protein>
    <recommendedName>
        <fullName evidence="5">Ras-associating and dilute domain-containing protein</fullName>
    </recommendedName>
</protein>
<dbReference type="InterPro" id="IPR001478">
    <property type="entry name" value="PDZ"/>
</dbReference>
<dbReference type="PANTHER" id="PTHR16027">
    <property type="entry name" value="DILUTE DOMAIN-CONTAINING PROTEIN YPR089W"/>
    <property type="match status" value="1"/>
</dbReference>
<sequence>MFYGSSSGASMSLPSKSRLKRQSRTFTQVLYRTLSYRDRVPPPECPEDDPAELSTQNSAPGVLKIFGDEICAGANYKSVLATPRSSAQELVKEALDRYSLNKEAARSYVLCDVIGRLEVGGGWRTECLRALGDNEKPLLLQELWKPREGHARRFELRRRAEVEELNAKEKDTITADINAQARKVQRNRAKGTLTLPRSSNSSFSRSLSETSLNQLGVGEEPKRYYSTLPGPLRGKERDRASSSRRKEEGSQGGGGGVRHSLYQSPHLLLLQGYNRQDCLVYLLNREQHTVGQETPSARPNICLFSPDILPLHCRLRRVPAPRRHANNTNKGEDLAESQRSCVAVEPMLNATVLVNFSRCERTTTLRHGDLLSFGAHYIFLYKDPTGSKPLPAQTLARLRTLGQLYDMGVEEGEDGAQTCKMCGSLLKDRAAQVSSVPAIRRGSQKRRLQLEFEQAHEDQLLNRIMSLIEPGGDDHKLTPAYLLCLCIQHSASTFPPGSFGKLLLKIVRRVQTIAWEKTKELAQKQAQHQDPASLSLLSISDLIPDLQTVFFWMSNSIEILYFIQQRAPAYTHSIETLQGSKESLLSATITANDEAMTILEEVIMYTFQQCVYYITKALYVVLPGLLDCNPFPLDSSEPCWKGGVGFPEPVRRVLQVFQSAQELLQGYLVHSEIQAQMFAYLFFFSNVSLFNQLMDKGPSRGWFQRSKALQIQACLRMIMEWAVKSGLGHLAEKFFTKLNSTVSIVATPPQQLTQLSWRVLTSEYVTLKPVQLHRILTQYQLTAEIGPVPVWQPSSEDEAYIYRTVDLLESFENHPPIVLPSSGFRVDLDSDCIEDSIYRQLLYVRHYLWGLRTKTQTHTNTPGVQTFYSQSNPASTHTNRDTVKSWEMLPPAHSSPRSGGTGDEGTAEERGRDRPLGQSQTHSLRRNGTIHHPRTANPDPSCLLTPPNTPLYPEGGGGPGPALSTSIQINGCSSRTVAECKKANGLIANGLEGCSSGCEFPFPVSSHGAPSIADDLCVVFVVELDKGPYGLGMGLIDGLHTPLNAPGIYIRTLIPDGPAASDGRLRIGDRILAVNGTSLIGADYQSAVDLIRLGGGRLRFLVAKSDPEVSEKISASSC</sequence>
<dbReference type="InterPro" id="IPR036034">
    <property type="entry name" value="PDZ_sf"/>
</dbReference>
<reference evidence="10" key="1">
    <citation type="submission" date="2014-08" db="EMBL/GenBank/DDBJ databases">
        <authorList>
            <person name="Senf B."/>
            <person name="Petzold A."/>
            <person name="Downie B.R."/>
            <person name="Koch P."/>
            <person name="Platzer M."/>
        </authorList>
    </citation>
    <scope>NUCLEOTIDE SEQUENCE [LARGE SCALE GENOMIC DNA]</scope>
    <source>
        <strain evidence="10">GRZ</strain>
    </source>
</reference>
<comment type="similarity">
    <text evidence="4">Belongs to the RADIL family.</text>
</comment>
<dbReference type="Gene3D" id="2.60.200.20">
    <property type="match status" value="1"/>
</dbReference>
<evidence type="ECO:0000256" key="6">
    <source>
        <dbReference type="SAM" id="MobiDB-lite"/>
    </source>
</evidence>
<dbReference type="InterPro" id="IPR008984">
    <property type="entry name" value="SMAD_FHA_dom_sf"/>
</dbReference>
<feature type="domain" description="PDZ" evidence="7">
    <location>
        <begin position="1021"/>
        <end position="1106"/>
    </location>
</feature>
<dbReference type="SMART" id="SM00314">
    <property type="entry name" value="RA"/>
    <property type="match status" value="1"/>
</dbReference>
<accession>A0A8C6L7V8</accession>
<comment type="function">
    <text evidence="3">Downstream effector of Rap required for cell adhesion and migration of neural crest precursors during development.</text>
</comment>
<reference evidence="10" key="3">
    <citation type="submission" date="2025-09" db="UniProtKB">
        <authorList>
            <consortium name="Ensembl"/>
        </authorList>
    </citation>
    <scope>IDENTIFICATION</scope>
</reference>